<keyword evidence="3" id="KW-0804">Transcription</keyword>
<feature type="domain" description="Response regulatory" evidence="7">
    <location>
        <begin position="3"/>
        <end position="120"/>
    </location>
</feature>
<gene>
    <name evidence="8" type="primary">yesN</name>
    <name evidence="8" type="ORF">J40TS1_17180</name>
</gene>
<organism evidence="8 9">
    <name type="scientific">Paenibacillus montaniterrae</name>
    <dbReference type="NCBI Taxonomy" id="429341"/>
    <lineage>
        <taxon>Bacteria</taxon>
        <taxon>Bacillati</taxon>
        <taxon>Bacillota</taxon>
        <taxon>Bacilli</taxon>
        <taxon>Bacillales</taxon>
        <taxon>Paenibacillaceae</taxon>
        <taxon>Paenibacillus</taxon>
    </lineage>
</organism>
<evidence type="ECO:0000259" key="7">
    <source>
        <dbReference type="PROSITE" id="PS50110"/>
    </source>
</evidence>
<comment type="caution">
    <text evidence="8">The sequence shown here is derived from an EMBL/GenBank/DDBJ whole genome shotgun (WGS) entry which is preliminary data.</text>
</comment>
<feature type="domain" description="HTH araC/xylS-type" evidence="6">
    <location>
        <begin position="245"/>
        <end position="343"/>
    </location>
</feature>
<dbReference type="PROSITE" id="PS00041">
    <property type="entry name" value="HTH_ARAC_FAMILY_1"/>
    <property type="match status" value="1"/>
</dbReference>
<dbReference type="PROSITE" id="PS01124">
    <property type="entry name" value="HTH_ARAC_FAMILY_2"/>
    <property type="match status" value="1"/>
</dbReference>
<dbReference type="InterPro" id="IPR001789">
    <property type="entry name" value="Sig_transdc_resp-reg_receiver"/>
</dbReference>
<dbReference type="SUPFAM" id="SSF52172">
    <property type="entry name" value="CheY-like"/>
    <property type="match status" value="1"/>
</dbReference>
<dbReference type="GO" id="GO:0043565">
    <property type="term" value="F:sequence-specific DNA binding"/>
    <property type="evidence" value="ECO:0007669"/>
    <property type="project" value="InterPro"/>
</dbReference>
<dbReference type="InterPro" id="IPR009057">
    <property type="entry name" value="Homeodomain-like_sf"/>
</dbReference>
<sequence length="347" mass="40540">MYRILVVDDEPMICKGLSKTIEKAQHIPTVVQTAEDGLQALDMIKTIKPHFVFTDIRMPKMDGLELCKQISERYPAIQLVVVSGYGEFEYAKKCISYGVSSYILKPITKQNVHEALQKLVDHDQMKKKSAVLTPLRVESWVESMLDSIWVLQVEQLEQVLSDWERELSTYHLTALQLKELLIDFFTMLVKELAKKGVELKHDELKRRISEEKEEEELLPAFNQTVRAVLLQLKELRKSKGKDMIEEAKSYIEQHLAREVSLEEVAEMLGLNPSYFSQYFKTKTNETFIQYRIKRRMEKAKRLLEMPHYRITDISHEIGYADHPHFTKTFKKVVGVSPSEYRRMLGIE</sequence>
<dbReference type="Proteomes" id="UP000683139">
    <property type="component" value="Unassembled WGS sequence"/>
</dbReference>
<dbReference type="Pfam" id="PF00072">
    <property type="entry name" value="Response_reg"/>
    <property type="match status" value="1"/>
</dbReference>
<evidence type="ECO:0000256" key="1">
    <source>
        <dbReference type="ARBA" id="ARBA00023015"/>
    </source>
</evidence>
<proteinExistence type="predicted"/>
<dbReference type="EMBL" id="BOSE01000002">
    <property type="protein sequence ID" value="GIP16076.1"/>
    <property type="molecule type" value="Genomic_DNA"/>
</dbReference>
<evidence type="ECO:0000256" key="4">
    <source>
        <dbReference type="PROSITE-ProRule" id="PRU00169"/>
    </source>
</evidence>
<dbReference type="SMART" id="SM00448">
    <property type="entry name" value="REC"/>
    <property type="match status" value="1"/>
</dbReference>
<name>A0A919YRM2_9BACL</name>
<accession>A0A919YRM2</accession>
<dbReference type="InterPro" id="IPR018062">
    <property type="entry name" value="HTH_AraC-typ_CS"/>
</dbReference>
<feature type="coiled-coil region" evidence="5">
    <location>
        <begin position="153"/>
        <end position="214"/>
    </location>
</feature>
<dbReference type="AlphaFoldDB" id="A0A919YRM2"/>
<protein>
    <submittedName>
        <fullName evidence="8">Transcriptional regulatory protein YesN</fullName>
    </submittedName>
</protein>
<dbReference type="SUPFAM" id="SSF46689">
    <property type="entry name" value="Homeodomain-like"/>
    <property type="match status" value="2"/>
</dbReference>
<keyword evidence="1" id="KW-0805">Transcription regulation</keyword>
<dbReference type="RefSeq" id="WP_213514316.1">
    <property type="nucleotide sequence ID" value="NZ_BOSE01000002.1"/>
</dbReference>
<evidence type="ECO:0000313" key="8">
    <source>
        <dbReference type="EMBL" id="GIP16076.1"/>
    </source>
</evidence>
<dbReference type="GO" id="GO:0000160">
    <property type="term" value="P:phosphorelay signal transduction system"/>
    <property type="evidence" value="ECO:0007669"/>
    <property type="project" value="InterPro"/>
</dbReference>
<evidence type="ECO:0000256" key="2">
    <source>
        <dbReference type="ARBA" id="ARBA00023125"/>
    </source>
</evidence>
<keyword evidence="2" id="KW-0238">DNA-binding</keyword>
<evidence type="ECO:0000259" key="6">
    <source>
        <dbReference type="PROSITE" id="PS01124"/>
    </source>
</evidence>
<dbReference type="CDD" id="cd17536">
    <property type="entry name" value="REC_YesN-like"/>
    <property type="match status" value="1"/>
</dbReference>
<dbReference type="Gene3D" id="3.40.50.2300">
    <property type="match status" value="1"/>
</dbReference>
<keyword evidence="9" id="KW-1185">Reference proteome</keyword>
<dbReference type="Pfam" id="PF12833">
    <property type="entry name" value="HTH_18"/>
    <property type="match status" value="1"/>
</dbReference>
<reference evidence="8" key="1">
    <citation type="submission" date="2021-03" db="EMBL/GenBank/DDBJ databases">
        <title>Antimicrobial resistance genes in bacteria isolated from Japanese honey, and their potential for conferring macrolide and lincosamide resistance in the American foulbrood pathogen Paenibacillus larvae.</title>
        <authorList>
            <person name="Okamoto M."/>
            <person name="Kumagai M."/>
            <person name="Kanamori H."/>
            <person name="Takamatsu D."/>
        </authorList>
    </citation>
    <scope>NUCLEOTIDE SEQUENCE</scope>
    <source>
        <strain evidence="8">J40TS1</strain>
    </source>
</reference>
<evidence type="ECO:0000256" key="3">
    <source>
        <dbReference type="ARBA" id="ARBA00023163"/>
    </source>
</evidence>
<dbReference type="InterPro" id="IPR011006">
    <property type="entry name" value="CheY-like_superfamily"/>
</dbReference>
<dbReference type="PRINTS" id="PR00032">
    <property type="entry name" value="HTHARAC"/>
</dbReference>
<dbReference type="SMART" id="SM00342">
    <property type="entry name" value="HTH_ARAC"/>
    <property type="match status" value="1"/>
</dbReference>
<keyword evidence="4" id="KW-0597">Phosphoprotein</keyword>
<evidence type="ECO:0000313" key="9">
    <source>
        <dbReference type="Proteomes" id="UP000683139"/>
    </source>
</evidence>
<evidence type="ECO:0000256" key="5">
    <source>
        <dbReference type="SAM" id="Coils"/>
    </source>
</evidence>
<keyword evidence="5" id="KW-0175">Coiled coil</keyword>
<feature type="modified residue" description="4-aspartylphosphate" evidence="4">
    <location>
        <position position="55"/>
    </location>
</feature>
<dbReference type="PANTHER" id="PTHR43280">
    <property type="entry name" value="ARAC-FAMILY TRANSCRIPTIONAL REGULATOR"/>
    <property type="match status" value="1"/>
</dbReference>
<dbReference type="GO" id="GO:0003700">
    <property type="term" value="F:DNA-binding transcription factor activity"/>
    <property type="evidence" value="ECO:0007669"/>
    <property type="project" value="InterPro"/>
</dbReference>
<dbReference type="InterPro" id="IPR018060">
    <property type="entry name" value="HTH_AraC"/>
</dbReference>
<dbReference type="Gene3D" id="1.10.10.60">
    <property type="entry name" value="Homeodomain-like"/>
    <property type="match status" value="2"/>
</dbReference>
<dbReference type="InterPro" id="IPR020449">
    <property type="entry name" value="Tscrpt_reg_AraC-type_HTH"/>
</dbReference>
<dbReference type="PROSITE" id="PS50110">
    <property type="entry name" value="RESPONSE_REGULATORY"/>
    <property type="match status" value="1"/>
</dbReference>
<dbReference type="PANTHER" id="PTHR43280:SF2">
    <property type="entry name" value="HTH-TYPE TRANSCRIPTIONAL REGULATOR EXSA"/>
    <property type="match status" value="1"/>
</dbReference>